<keyword evidence="2" id="KW-0812">Transmembrane</keyword>
<feature type="transmembrane region" description="Helical" evidence="2">
    <location>
        <begin position="12"/>
        <end position="29"/>
    </location>
</feature>
<feature type="region of interest" description="Disordered" evidence="1">
    <location>
        <begin position="81"/>
        <end position="100"/>
    </location>
</feature>
<dbReference type="Proteomes" id="UP001212821">
    <property type="component" value="Chromosome"/>
</dbReference>
<evidence type="ECO:0000256" key="2">
    <source>
        <dbReference type="SAM" id="Phobius"/>
    </source>
</evidence>
<protein>
    <submittedName>
        <fullName evidence="3">Uncharacterized protein</fullName>
    </submittedName>
</protein>
<sequence>MTVRLAQLAGRALRPVLLPVQFALLLFTLRLGRLRAARARGDRGAISIELALAIIALVFVAGAVATALYLLKDKVVTKVEQDPNLPGGGGAAGGAGGATK</sequence>
<organism evidence="3 4">
    <name type="scientific">Kitasatospora cathayae</name>
    <dbReference type="NCBI Taxonomy" id="3004092"/>
    <lineage>
        <taxon>Bacteria</taxon>
        <taxon>Bacillati</taxon>
        <taxon>Actinomycetota</taxon>
        <taxon>Actinomycetes</taxon>
        <taxon>Kitasatosporales</taxon>
        <taxon>Streptomycetaceae</taxon>
        <taxon>Kitasatospora</taxon>
    </lineage>
</organism>
<reference evidence="4" key="1">
    <citation type="submission" date="2022-12" db="EMBL/GenBank/DDBJ databases">
        <authorList>
            <person name="Mo P."/>
        </authorList>
    </citation>
    <scope>NUCLEOTIDE SEQUENCE [LARGE SCALE GENOMIC DNA]</scope>
    <source>
        <strain evidence="4">HUAS 3-15</strain>
    </source>
</reference>
<dbReference type="EMBL" id="CP115450">
    <property type="protein sequence ID" value="WBP85840.1"/>
    <property type="molecule type" value="Genomic_DNA"/>
</dbReference>
<feature type="transmembrane region" description="Helical" evidence="2">
    <location>
        <begin position="50"/>
        <end position="71"/>
    </location>
</feature>
<keyword evidence="4" id="KW-1185">Reference proteome</keyword>
<proteinExistence type="predicted"/>
<accession>A0ABY7PZJ4</accession>
<keyword evidence="2" id="KW-1133">Transmembrane helix</keyword>
<evidence type="ECO:0000256" key="1">
    <source>
        <dbReference type="SAM" id="MobiDB-lite"/>
    </source>
</evidence>
<name>A0ABY7PZJ4_9ACTN</name>
<evidence type="ECO:0000313" key="3">
    <source>
        <dbReference type="EMBL" id="WBP85840.1"/>
    </source>
</evidence>
<dbReference type="RefSeq" id="WP_270142105.1">
    <property type="nucleotide sequence ID" value="NZ_CP115450.1"/>
</dbReference>
<feature type="compositionally biased region" description="Gly residues" evidence="1">
    <location>
        <begin position="86"/>
        <end position="100"/>
    </location>
</feature>
<gene>
    <name evidence="3" type="ORF">O1G21_08275</name>
</gene>
<keyword evidence="2" id="KW-0472">Membrane</keyword>
<evidence type="ECO:0000313" key="4">
    <source>
        <dbReference type="Proteomes" id="UP001212821"/>
    </source>
</evidence>